<sequence>MKTTSAIIIPFKKERERGSRWSSTGNNDNHFPVKRAEVVHITSLNFLDTRALGVRPYEDFYIENLLTQMFKRKCDNMCGTCWIYQYDPSSKSQSMQWSHKTSPVKEKNQVFPFQGENHEISILGARRADIHRQS</sequence>
<dbReference type="Proteomes" id="UP001235939">
    <property type="component" value="Chromosome 22"/>
</dbReference>
<gene>
    <name evidence="1" type="ORF">LAZ67_22000758</name>
</gene>
<keyword evidence="2" id="KW-1185">Reference proteome</keyword>
<organism evidence="1 2">
    <name type="scientific">Cordylochernes scorpioides</name>
    <dbReference type="NCBI Taxonomy" id="51811"/>
    <lineage>
        <taxon>Eukaryota</taxon>
        <taxon>Metazoa</taxon>
        <taxon>Ecdysozoa</taxon>
        <taxon>Arthropoda</taxon>
        <taxon>Chelicerata</taxon>
        <taxon>Arachnida</taxon>
        <taxon>Pseudoscorpiones</taxon>
        <taxon>Cheliferoidea</taxon>
        <taxon>Chernetidae</taxon>
        <taxon>Cordylochernes</taxon>
    </lineage>
</organism>
<evidence type="ECO:0000313" key="2">
    <source>
        <dbReference type="Proteomes" id="UP001235939"/>
    </source>
</evidence>
<protein>
    <submittedName>
        <fullName evidence="1">Uncharacterized protein</fullName>
    </submittedName>
</protein>
<proteinExistence type="predicted"/>
<reference evidence="1 2" key="1">
    <citation type="submission" date="2022-03" db="EMBL/GenBank/DDBJ databases">
        <title>A chromosomal length assembly of Cordylochernes scorpioides.</title>
        <authorList>
            <person name="Zeh D."/>
            <person name="Zeh J."/>
        </authorList>
    </citation>
    <scope>NUCLEOTIDE SEQUENCE [LARGE SCALE GENOMIC DNA]</scope>
    <source>
        <strain evidence="1">IN4F17</strain>
        <tissue evidence="1">Whole Body</tissue>
    </source>
</reference>
<evidence type="ECO:0000313" key="1">
    <source>
        <dbReference type="EMBL" id="UYV82759.1"/>
    </source>
</evidence>
<dbReference type="EMBL" id="CP092884">
    <property type="protein sequence ID" value="UYV82759.1"/>
    <property type="molecule type" value="Genomic_DNA"/>
</dbReference>
<accession>A0ABY6LQB0</accession>
<name>A0ABY6LQB0_9ARAC</name>